<comment type="caution">
    <text evidence="1">The sequence shown here is derived from an EMBL/GenBank/DDBJ whole genome shotgun (WGS) entry which is preliminary data.</text>
</comment>
<dbReference type="GeneID" id="9379651"/>
<dbReference type="AlphaFoldDB" id="D6RMF3"/>
<evidence type="ECO:0000313" key="1">
    <source>
        <dbReference type="EMBL" id="EFI27621.1"/>
    </source>
</evidence>
<keyword evidence="2" id="KW-1185">Reference proteome</keyword>
<dbReference type="InParanoid" id="D6RMF3"/>
<proteinExistence type="predicted"/>
<dbReference type="RefSeq" id="XP_002911115.1">
    <property type="nucleotide sequence ID" value="XM_002911069.1"/>
</dbReference>
<dbReference type="Proteomes" id="UP000001861">
    <property type="component" value="Unassembled WGS sequence"/>
</dbReference>
<organism evidence="1 2">
    <name type="scientific">Coprinopsis cinerea (strain Okayama-7 / 130 / ATCC MYA-4618 / FGSC 9003)</name>
    <name type="common">Inky cap fungus</name>
    <name type="synonym">Hormographiella aspergillata</name>
    <dbReference type="NCBI Taxonomy" id="240176"/>
    <lineage>
        <taxon>Eukaryota</taxon>
        <taxon>Fungi</taxon>
        <taxon>Dikarya</taxon>
        <taxon>Basidiomycota</taxon>
        <taxon>Agaricomycotina</taxon>
        <taxon>Agaricomycetes</taxon>
        <taxon>Agaricomycetidae</taxon>
        <taxon>Agaricales</taxon>
        <taxon>Agaricineae</taxon>
        <taxon>Psathyrellaceae</taxon>
        <taxon>Coprinopsis</taxon>
    </lineage>
</organism>
<dbReference type="KEGG" id="cci:CC1G_14547"/>
<protein>
    <submittedName>
        <fullName evidence="1">Uncharacterized protein</fullName>
    </submittedName>
</protein>
<gene>
    <name evidence="1" type="ORF">CC1G_14547</name>
</gene>
<reference evidence="1 2" key="1">
    <citation type="journal article" date="2010" name="Proc. Natl. Acad. Sci. U.S.A.">
        <title>Insights into evolution of multicellular fungi from the assembled chromosomes of the mushroom Coprinopsis cinerea (Coprinus cinereus).</title>
        <authorList>
            <person name="Stajich J.E."/>
            <person name="Wilke S.K."/>
            <person name="Ahren D."/>
            <person name="Au C.H."/>
            <person name="Birren B.W."/>
            <person name="Borodovsky M."/>
            <person name="Burns C."/>
            <person name="Canback B."/>
            <person name="Casselton L.A."/>
            <person name="Cheng C.K."/>
            <person name="Deng J."/>
            <person name="Dietrich F.S."/>
            <person name="Fargo D.C."/>
            <person name="Farman M.L."/>
            <person name="Gathman A.C."/>
            <person name="Goldberg J."/>
            <person name="Guigo R."/>
            <person name="Hoegger P.J."/>
            <person name="Hooker J.B."/>
            <person name="Huggins A."/>
            <person name="James T.Y."/>
            <person name="Kamada T."/>
            <person name="Kilaru S."/>
            <person name="Kodira C."/>
            <person name="Kues U."/>
            <person name="Kupfer D."/>
            <person name="Kwan H.S."/>
            <person name="Lomsadze A."/>
            <person name="Li W."/>
            <person name="Lilly W.W."/>
            <person name="Ma L.J."/>
            <person name="Mackey A.J."/>
            <person name="Manning G."/>
            <person name="Martin F."/>
            <person name="Muraguchi H."/>
            <person name="Natvig D.O."/>
            <person name="Palmerini H."/>
            <person name="Ramesh M.A."/>
            <person name="Rehmeyer C.J."/>
            <person name="Roe B.A."/>
            <person name="Shenoy N."/>
            <person name="Stanke M."/>
            <person name="Ter-Hovhannisyan V."/>
            <person name="Tunlid A."/>
            <person name="Velagapudi R."/>
            <person name="Vision T.J."/>
            <person name="Zeng Q."/>
            <person name="Zolan M.E."/>
            <person name="Pukkila P.J."/>
        </authorList>
    </citation>
    <scope>NUCLEOTIDE SEQUENCE [LARGE SCALE GENOMIC DNA]</scope>
    <source>
        <strain evidence="2">Okayama-7 / 130 / ATCC MYA-4618 / FGSC 9003</strain>
    </source>
</reference>
<dbReference type="EMBL" id="AACS02000005">
    <property type="protein sequence ID" value="EFI27621.1"/>
    <property type="molecule type" value="Genomic_DNA"/>
</dbReference>
<sequence>MSYRQVHNPFRIRSAMTNGLPLEVDARCPNVSPRVARQEECKYEVKRSIGMILDTTASLGNSKAEIHMSRCGPMKHL</sequence>
<dbReference type="VEuPathDB" id="FungiDB:CC1G_14547"/>
<dbReference type="HOGENOM" id="CLU_2637973_0_0_1"/>
<accession>D6RMF3</accession>
<evidence type="ECO:0000313" key="2">
    <source>
        <dbReference type="Proteomes" id="UP000001861"/>
    </source>
</evidence>
<name>D6RMF3_COPC7</name>